<evidence type="ECO:0000313" key="1">
    <source>
        <dbReference type="EMBL" id="ALL15432.1"/>
    </source>
</evidence>
<proteinExistence type="predicted"/>
<gene>
    <name evidence="1" type="ORF">AQ619_18260</name>
</gene>
<reference evidence="1 2" key="1">
    <citation type="submission" date="2015-10" db="EMBL/GenBank/DDBJ databases">
        <title>Conservation of the essential genome among Caulobacter and Brevundimonas species.</title>
        <authorList>
            <person name="Scott D."/>
            <person name="Ely B."/>
        </authorList>
    </citation>
    <scope>NUCLEOTIDE SEQUENCE [LARGE SCALE GENOMIC DNA]</scope>
    <source>
        <strain evidence="1 2">CB4</strain>
        <plasmid evidence="2">CB4 Plasmid</plasmid>
    </source>
</reference>
<sequence length="222" mass="25297">MKAIETIWKGYRFRSRTEALWAVFLEALGVQFDYEPEGLLLTSGPYLPDFRLRDFKLPAWVDRRDVWLEIKGTEPTDEERQRCAELAMVSGCQVLLAVGPPDFAEQVYLFDPMVEDGLCSLMSLMVGRLGFMDIAVGSDIMICVGRGPRAPMEEGQEEQPAFREAYNTFSDPFCRVLGMYDGRVPADEAKVGVGKRTRDAYDKSRSARFEFGQVEPRWQKPE</sequence>
<accession>A0A0P0P487</accession>
<keyword evidence="1" id="KW-0614">Plasmid</keyword>
<protein>
    <submittedName>
        <fullName evidence="1">Uncharacterized protein</fullName>
    </submittedName>
</protein>
<organism evidence="1 2">
    <name type="scientific">Caulobacter henricii</name>
    <dbReference type="NCBI Taxonomy" id="69395"/>
    <lineage>
        <taxon>Bacteria</taxon>
        <taxon>Pseudomonadati</taxon>
        <taxon>Pseudomonadota</taxon>
        <taxon>Alphaproteobacteria</taxon>
        <taxon>Caulobacterales</taxon>
        <taxon>Caulobacteraceae</taxon>
        <taxon>Caulobacter</taxon>
    </lineage>
</organism>
<dbReference type="Proteomes" id="UP000056905">
    <property type="component" value="Plasmid pCB4"/>
</dbReference>
<geneLocation type="plasmid" evidence="2">
    <name>CB4 Plasmid</name>
</geneLocation>
<dbReference type="OrthoDB" id="1667101at2"/>
<dbReference type="Gene3D" id="3.40.91.30">
    <property type="match status" value="1"/>
</dbReference>
<dbReference type="EMBL" id="CP013003">
    <property type="protein sequence ID" value="ALL15432.1"/>
    <property type="molecule type" value="Genomic_DNA"/>
</dbReference>
<dbReference type="KEGG" id="chq:AQ619_18260"/>
<name>A0A0P0P487_9CAUL</name>
<dbReference type="RefSeq" id="WP_062151933.1">
    <property type="nucleotide sequence ID" value="NZ_CP013003.1"/>
</dbReference>
<evidence type="ECO:0000313" key="2">
    <source>
        <dbReference type="Proteomes" id="UP000056905"/>
    </source>
</evidence>
<keyword evidence="2" id="KW-1185">Reference proteome</keyword>
<dbReference type="AlphaFoldDB" id="A0A0P0P487"/>